<evidence type="ECO:0000313" key="1">
    <source>
        <dbReference type="EMBL" id="KAK0421437.1"/>
    </source>
</evidence>
<organism evidence="1 2">
    <name type="scientific">Armillaria borealis</name>
    <dbReference type="NCBI Taxonomy" id="47425"/>
    <lineage>
        <taxon>Eukaryota</taxon>
        <taxon>Fungi</taxon>
        <taxon>Dikarya</taxon>
        <taxon>Basidiomycota</taxon>
        <taxon>Agaricomycotina</taxon>
        <taxon>Agaricomycetes</taxon>
        <taxon>Agaricomycetidae</taxon>
        <taxon>Agaricales</taxon>
        <taxon>Marasmiineae</taxon>
        <taxon>Physalacriaceae</taxon>
        <taxon>Armillaria</taxon>
    </lineage>
</organism>
<proteinExistence type="predicted"/>
<accession>A0AA39IE87</accession>
<evidence type="ECO:0000313" key="2">
    <source>
        <dbReference type="Proteomes" id="UP001175226"/>
    </source>
</evidence>
<name>A0AA39IE87_9AGAR</name>
<reference evidence="1" key="1">
    <citation type="submission" date="2023-06" db="EMBL/GenBank/DDBJ databases">
        <authorList>
            <consortium name="Lawrence Berkeley National Laboratory"/>
            <person name="Ahrendt S."/>
            <person name="Sahu N."/>
            <person name="Indic B."/>
            <person name="Wong-Bajracharya J."/>
            <person name="Merenyi Z."/>
            <person name="Ke H.-M."/>
            <person name="Monk M."/>
            <person name="Kocsube S."/>
            <person name="Drula E."/>
            <person name="Lipzen A."/>
            <person name="Balint B."/>
            <person name="Henrissat B."/>
            <person name="Andreopoulos B."/>
            <person name="Martin F.M."/>
            <person name="Harder C.B."/>
            <person name="Rigling D."/>
            <person name="Ford K.L."/>
            <person name="Foster G.D."/>
            <person name="Pangilinan J."/>
            <person name="Papanicolaou A."/>
            <person name="Barry K."/>
            <person name="LaButti K."/>
            <person name="Viragh M."/>
            <person name="Koriabine M."/>
            <person name="Yan M."/>
            <person name="Riley R."/>
            <person name="Champramary S."/>
            <person name="Plett K.L."/>
            <person name="Tsai I.J."/>
            <person name="Slot J."/>
            <person name="Sipos G."/>
            <person name="Plett J."/>
            <person name="Nagy L.G."/>
            <person name="Grigoriev I.V."/>
        </authorList>
    </citation>
    <scope>NUCLEOTIDE SEQUENCE</scope>
    <source>
        <strain evidence="1">FPL87.14</strain>
    </source>
</reference>
<dbReference type="EMBL" id="JAUEPT010000755">
    <property type="protein sequence ID" value="KAK0421437.1"/>
    <property type="molecule type" value="Genomic_DNA"/>
</dbReference>
<comment type="caution">
    <text evidence="1">The sequence shown here is derived from an EMBL/GenBank/DDBJ whole genome shotgun (WGS) entry which is preliminary data.</text>
</comment>
<dbReference type="Proteomes" id="UP001175226">
    <property type="component" value="Unassembled WGS sequence"/>
</dbReference>
<dbReference type="AlphaFoldDB" id="A0AA39IE87"/>
<sequence length="168" mass="18901">MIVVTHRHIPTTLLFTTQSRSPTLEYRLLIPENDAVSNQEIMKNFKNGFKRFWATLRHKWGSGKRRPSTGNIPAGERLDANVLNIVNTDSATRDQYLLPDDVRNLTSTRNTADAVDVSASMYDDKNDSPVNKNLHIAGSSTQVYGSGSLECGRGLYTIWEDNEDVEEE</sequence>
<protein>
    <submittedName>
        <fullName evidence="1">Uncharacterized protein</fullName>
    </submittedName>
</protein>
<gene>
    <name evidence="1" type="ORF">EV421DRAFT_1917981</name>
</gene>
<keyword evidence="2" id="KW-1185">Reference proteome</keyword>